<dbReference type="SUPFAM" id="SSF51735">
    <property type="entry name" value="NAD(P)-binding Rossmann-fold domains"/>
    <property type="match status" value="1"/>
</dbReference>
<dbReference type="InterPro" id="IPR006037">
    <property type="entry name" value="RCK_C"/>
</dbReference>
<dbReference type="InterPro" id="IPR003148">
    <property type="entry name" value="RCK_N"/>
</dbReference>
<dbReference type="InterPro" id="IPR036291">
    <property type="entry name" value="NAD(P)-bd_dom_sf"/>
</dbReference>
<dbReference type="PANTHER" id="PTHR43833:SF7">
    <property type="entry name" value="KTR SYSTEM POTASSIUM UPTAKE PROTEIN C"/>
    <property type="match status" value="1"/>
</dbReference>
<dbReference type="Gene3D" id="3.30.70.1450">
    <property type="entry name" value="Regulator of K+ conductance, C-terminal domain"/>
    <property type="match status" value="1"/>
</dbReference>
<dbReference type="Pfam" id="PF02080">
    <property type="entry name" value="TrkA_C"/>
    <property type="match status" value="1"/>
</dbReference>
<sequence>MFRRQRDQERQDRVVVIGLGRFGTSTARTLASLGYEVLGIDIDERPVTEASDFVTLAAQGDGTDEELLRSLHVEESDVGIVAQGENLAASVLATMVLKQIGVPWVISKAANKLHGDVLTRIGADRVIFPEADAGIRLGHSLAVRTINDYITLTPTAGLAKMHAPQHFIGRSLADLYNTPDLALSVLLIRRKDQLITAPSYTEQIEADDEIVVAGTDAAINRFSTIGQHPKGS</sequence>
<dbReference type="Pfam" id="PF02254">
    <property type="entry name" value="TrkA_N"/>
    <property type="match status" value="1"/>
</dbReference>
<dbReference type="EMBL" id="CADCWK010000123">
    <property type="protein sequence ID" value="CAA9555775.1"/>
    <property type="molecule type" value="Genomic_DNA"/>
</dbReference>
<evidence type="ECO:0000259" key="1">
    <source>
        <dbReference type="PROSITE" id="PS51201"/>
    </source>
</evidence>
<evidence type="ECO:0000259" key="2">
    <source>
        <dbReference type="PROSITE" id="PS51202"/>
    </source>
</evidence>
<dbReference type="AlphaFoldDB" id="A0A6J4UNG9"/>
<evidence type="ECO:0000313" key="3">
    <source>
        <dbReference type="EMBL" id="CAA9555775.1"/>
    </source>
</evidence>
<reference evidence="3" key="1">
    <citation type="submission" date="2020-02" db="EMBL/GenBank/DDBJ databases">
        <authorList>
            <person name="Meier V. D."/>
        </authorList>
    </citation>
    <scope>NUCLEOTIDE SEQUENCE</scope>
    <source>
        <strain evidence="3">AVDCRST_MAG33</strain>
    </source>
</reference>
<accession>A0A6J4UNG9</accession>
<feature type="domain" description="RCK C-terminal" evidence="2">
    <location>
        <begin position="144"/>
        <end position="228"/>
    </location>
</feature>
<gene>
    <name evidence="3" type="ORF">AVDCRST_MAG33-1272</name>
</gene>
<organism evidence="3">
    <name type="scientific">uncultured Thermomicrobiales bacterium</name>
    <dbReference type="NCBI Taxonomy" id="1645740"/>
    <lineage>
        <taxon>Bacteria</taxon>
        <taxon>Pseudomonadati</taxon>
        <taxon>Thermomicrobiota</taxon>
        <taxon>Thermomicrobia</taxon>
        <taxon>Thermomicrobiales</taxon>
        <taxon>environmental samples</taxon>
    </lineage>
</organism>
<dbReference type="PROSITE" id="PS51202">
    <property type="entry name" value="RCK_C"/>
    <property type="match status" value="1"/>
</dbReference>
<dbReference type="PROSITE" id="PS51201">
    <property type="entry name" value="RCK_N"/>
    <property type="match status" value="1"/>
</dbReference>
<name>A0A6J4UNG9_9BACT</name>
<protein>
    <submittedName>
        <fullName evidence="3">Trk system potassium uptake protein TrkA</fullName>
    </submittedName>
</protein>
<dbReference type="GO" id="GO:0006813">
    <property type="term" value="P:potassium ion transport"/>
    <property type="evidence" value="ECO:0007669"/>
    <property type="project" value="InterPro"/>
</dbReference>
<dbReference type="SUPFAM" id="SSF116726">
    <property type="entry name" value="TrkA C-terminal domain-like"/>
    <property type="match status" value="1"/>
</dbReference>
<dbReference type="Gene3D" id="3.40.50.720">
    <property type="entry name" value="NAD(P)-binding Rossmann-like Domain"/>
    <property type="match status" value="1"/>
</dbReference>
<dbReference type="GO" id="GO:0008324">
    <property type="term" value="F:monoatomic cation transmembrane transporter activity"/>
    <property type="evidence" value="ECO:0007669"/>
    <property type="project" value="InterPro"/>
</dbReference>
<dbReference type="InterPro" id="IPR050721">
    <property type="entry name" value="Trk_Ktr_HKT_K-transport"/>
</dbReference>
<feature type="domain" description="RCK N-terminal" evidence="1">
    <location>
        <begin position="11"/>
        <end position="127"/>
    </location>
</feature>
<proteinExistence type="predicted"/>
<dbReference type="InterPro" id="IPR036721">
    <property type="entry name" value="RCK_C_sf"/>
</dbReference>
<dbReference type="PANTHER" id="PTHR43833">
    <property type="entry name" value="POTASSIUM CHANNEL PROTEIN 2-RELATED-RELATED"/>
    <property type="match status" value="1"/>
</dbReference>